<evidence type="ECO:0000256" key="3">
    <source>
        <dbReference type="PIRSR" id="PIRSR617939-1"/>
    </source>
</evidence>
<evidence type="ECO:0000256" key="2">
    <source>
        <dbReference type="ARBA" id="ARBA00023239"/>
    </source>
</evidence>
<dbReference type="EMBL" id="MCFA01000085">
    <property type="protein sequence ID" value="ORY09526.1"/>
    <property type="molecule type" value="Genomic_DNA"/>
</dbReference>
<dbReference type="OrthoDB" id="2924818at2759"/>
<name>A0A1Y1ZGZ5_9PLEO</name>
<dbReference type="InterPro" id="IPR036568">
    <property type="entry name" value="GGCT-like_sf"/>
</dbReference>
<evidence type="ECO:0000256" key="4">
    <source>
        <dbReference type="PIRSR" id="PIRSR617939-2"/>
    </source>
</evidence>
<evidence type="ECO:0000256" key="1">
    <source>
        <dbReference type="ARBA" id="ARBA00012346"/>
    </source>
</evidence>
<evidence type="ECO:0000313" key="6">
    <source>
        <dbReference type="Proteomes" id="UP000193144"/>
    </source>
</evidence>
<dbReference type="InterPro" id="IPR017939">
    <property type="entry name" value="G-Glutamylcylcotransferase"/>
</dbReference>
<dbReference type="EC" id="4.3.2.9" evidence="1"/>
<organism evidence="5 6">
    <name type="scientific">Clohesyomyces aquaticus</name>
    <dbReference type="NCBI Taxonomy" id="1231657"/>
    <lineage>
        <taxon>Eukaryota</taxon>
        <taxon>Fungi</taxon>
        <taxon>Dikarya</taxon>
        <taxon>Ascomycota</taxon>
        <taxon>Pezizomycotina</taxon>
        <taxon>Dothideomycetes</taxon>
        <taxon>Pleosporomycetidae</taxon>
        <taxon>Pleosporales</taxon>
        <taxon>Lindgomycetaceae</taxon>
        <taxon>Clohesyomyces</taxon>
    </lineage>
</organism>
<dbReference type="SUPFAM" id="SSF110857">
    <property type="entry name" value="Gamma-glutamyl cyclotransferase-like"/>
    <property type="match status" value="1"/>
</dbReference>
<dbReference type="PANTHER" id="PTHR12935">
    <property type="entry name" value="GAMMA-GLUTAMYLCYCLOTRANSFERASE"/>
    <property type="match status" value="1"/>
</dbReference>
<proteinExistence type="predicted"/>
<dbReference type="STRING" id="1231657.A0A1Y1ZGZ5"/>
<dbReference type="CDD" id="cd06661">
    <property type="entry name" value="GGCT_like"/>
    <property type="match status" value="1"/>
</dbReference>
<feature type="binding site" evidence="4">
    <location>
        <begin position="25"/>
        <end position="30"/>
    </location>
    <ligand>
        <name>substrate</name>
    </ligand>
</feature>
<accession>A0A1Y1ZGZ5</accession>
<feature type="binding site" evidence="4">
    <location>
        <position position="176"/>
    </location>
    <ligand>
        <name>substrate</name>
    </ligand>
</feature>
<protein>
    <recommendedName>
        <fullName evidence="1">gamma-glutamylcyclotransferase</fullName>
        <ecNumber evidence="1">4.3.2.9</ecNumber>
    </recommendedName>
</protein>
<comment type="caution">
    <text evidence="5">The sequence shown here is derived from an EMBL/GenBank/DDBJ whole genome shotgun (WGS) entry which is preliminary data.</text>
</comment>
<dbReference type="PANTHER" id="PTHR12935:SF0">
    <property type="entry name" value="GAMMA-GLUTAMYLCYCLOTRANSFERASE"/>
    <property type="match status" value="1"/>
</dbReference>
<dbReference type="Gene3D" id="3.10.490.10">
    <property type="entry name" value="Gamma-glutamyl cyclotransferase-like"/>
    <property type="match status" value="1"/>
</dbReference>
<feature type="active site" description="Proton acceptor" evidence="3">
    <location>
        <position position="122"/>
    </location>
</feature>
<evidence type="ECO:0000313" key="5">
    <source>
        <dbReference type="EMBL" id="ORY09526.1"/>
    </source>
</evidence>
<dbReference type="AlphaFoldDB" id="A0A1Y1ZGZ5"/>
<keyword evidence="6" id="KW-1185">Reference proteome</keyword>
<sequence>MPPPSDSTTPIPTMSTAISTKSTIYFGYGSNLWLHQMRLRCPTSKFLGVGRLDGYTWIINSRGYANVVEVEKDEAVVEEGAQSKEKAEVEDGTEGKEKYEDVVFGLVYELKAEDERRLDLNEGVPEAYTKEDLECRIWRGKEGKRVDVGKSLDEKVKMLVYIDRKRVTDSTPKKEYVYRMNMGIKDALNQGVPKKYVEQVMRRFIPEEEEKEVDGVGKRFALEQAKRFVDEN</sequence>
<dbReference type="Proteomes" id="UP000193144">
    <property type="component" value="Unassembled WGS sequence"/>
</dbReference>
<gene>
    <name evidence="5" type="ORF">BCR34DRAFT_568319</name>
</gene>
<dbReference type="InterPro" id="IPR013024">
    <property type="entry name" value="GGCT-like"/>
</dbReference>
<keyword evidence="2" id="KW-0456">Lyase</keyword>
<reference evidence="5 6" key="1">
    <citation type="submission" date="2016-07" db="EMBL/GenBank/DDBJ databases">
        <title>Pervasive Adenine N6-methylation of Active Genes in Fungi.</title>
        <authorList>
            <consortium name="DOE Joint Genome Institute"/>
            <person name="Mondo S.J."/>
            <person name="Dannebaum R.O."/>
            <person name="Kuo R.C."/>
            <person name="Labutti K."/>
            <person name="Haridas S."/>
            <person name="Kuo A."/>
            <person name="Salamov A."/>
            <person name="Ahrendt S.R."/>
            <person name="Lipzen A."/>
            <person name="Sullivan W."/>
            <person name="Andreopoulos W.B."/>
            <person name="Clum A."/>
            <person name="Lindquist E."/>
            <person name="Daum C."/>
            <person name="Ramamoorthy G.K."/>
            <person name="Gryganskyi A."/>
            <person name="Culley D."/>
            <person name="Magnuson J.K."/>
            <person name="James T.Y."/>
            <person name="O'Malley M.A."/>
            <person name="Stajich J.E."/>
            <person name="Spatafora J.W."/>
            <person name="Visel A."/>
            <person name="Grigoriev I.V."/>
        </authorList>
    </citation>
    <scope>NUCLEOTIDE SEQUENCE [LARGE SCALE GENOMIC DNA]</scope>
    <source>
        <strain evidence="5 6">CBS 115471</strain>
    </source>
</reference>
<dbReference type="GO" id="GO:0003839">
    <property type="term" value="F:gamma-glutamylcyclotransferase activity"/>
    <property type="evidence" value="ECO:0007669"/>
    <property type="project" value="UniProtKB-EC"/>
</dbReference>